<dbReference type="Proteomes" id="UP001285636">
    <property type="component" value="Unassembled WGS sequence"/>
</dbReference>
<dbReference type="GO" id="GO:0046872">
    <property type="term" value="F:metal ion binding"/>
    <property type="evidence" value="ECO:0007669"/>
    <property type="project" value="InterPro"/>
</dbReference>
<dbReference type="PROSITE" id="PS51332">
    <property type="entry name" value="B12_BINDING"/>
    <property type="match status" value="1"/>
</dbReference>
<evidence type="ECO:0000313" key="2">
    <source>
        <dbReference type="EMBL" id="MDV2885673.1"/>
    </source>
</evidence>
<dbReference type="Pfam" id="PF02310">
    <property type="entry name" value="B12-binding"/>
    <property type="match status" value="1"/>
</dbReference>
<dbReference type="EMBL" id="JAWJAY010000002">
    <property type="protein sequence ID" value="MDV2885673.1"/>
    <property type="molecule type" value="Genomic_DNA"/>
</dbReference>
<dbReference type="AlphaFoldDB" id="A0AAJ2NNJ9"/>
<proteinExistence type="predicted"/>
<dbReference type="Pfam" id="PF02607">
    <property type="entry name" value="B12-binding_2"/>
    <property type="match status" value="1"/>
</dbReference>
<evidence type="ECO:0000259" key="1">
    <source>
        <dbReference type="PROSITE" id="PS51332"/>
    </source>
</evidence>
<evidence type="ECO:0000313" key="3">
    <source>
        <dbReference type="Proteomes" id="UP001285636"/>
    </source>
</evidence>
<dbReference type="InterPro" id="IPR036594">
    <property type="entry name" value="Meth_synthase_dom"/>
</dbReference>
<feature type="domain" description="B12-binding" evidence="1">
    <location>
        <begin position="91"/>
        <end position="218"/>
    </location>
</feature>
<sequence>MQNEVNLFVKALLSGNQKEAWNISQMVLKQQGHSLPLYNGLITESMREIGRLWEENEINVADEHLATSTCDFVLSLYHSKRTANLRYMNEQPKAMFLCIEEEQHDIGLKLTSHLFEQKGWKTRLYGANLPLDALVSAAIEWKPEVIGLSVTIPYHLVNLNKFVRTLEDLPHRPTVLVGGRLVAEYDLRSHCSDQTLLLKDLNELDRWLENYSAGVKVNDKY</sequence>
<dbReference type="RefSeq" id="WP_012959771.1">
    <property type="nucleotide sequence ID" value="NZ_CP117835.1"/>
</dbReference>
<dbReference type="CDD" id="cd02065">
    <property type="entry name" value="B12-binding_like"/>
    <property type="match status" value="1"/>
</dbReference>
<dbReference type="SUPFAM" id="SSF52242">
    <property type="entry name" value="Cobalamin (vitamin B12)-binding domain"/>
    <property type="match status" value="1"/>
</dbReference>
<accession>A0AAJ2NNJ9</accession>
<dbReference type="GO" id="GO:0031419">
    <property type="term" value="F:cobalamin binding"/>
    <property type="evidence" value="ECO:0007669"/>
    <property type="project" value="InterPro"/>
</dbReference>
<gene>
    <name evidence="2" type="ORF">RYX45_10830</name>
</gene>
<dbReference type="InterPro" id="IPR003759">
    <property type="entry name" value="Cbl-bd_cap"/>
</dbReference>
<protein>
    <submittedName>
        <fullName evidence="2">Cobalamin-dependent protein</fullName>
    </submittedName>
</protein>
<dbReference type="InterPro" id="IPR006158">
    <property type="entry name" value="Cobalamin-bd"/>
</dbReference>
<dbReference type="InterPro" id="IPR036724">
    <property type="entry name" value="Cobalamin-bd_sf"/>
</dbReference>
<organism evidence="2 3">
    <name type="scientific">Alkalihalophilus pseudofirmus</name>
    <name type="common">Bacillus pseudofirmus</name>
    <dbReference type="NCBI Taxonomy" id="79885"/>
    <lineage>
        <taxon>Bacteria</taxon>
        <taxon>Bacillati</taxon>
        <taxon>Bacillota</taxon>
        <taxon>Bacilli</taxon>
        <taxon>Bacillales</taxon>
        <taxon>Bacillaceae</taxon>
        <taxon>Alkalihalophilus</taxon>
    </lineage>
</organism>
<dbReference type="Gene3D" id="1.10.1240.10">
    <property type="entry name" value="Methionine synthase domain"/>
    <property type="match status" value="1"/>
</dbReference>
<dbReference type="Gene3D" id="3.40.50.280">
    <property type="entry name" value="Cobalamin-binding domain"/>
    <property type="match status" value="1"/>
</dbReference>
<comment type="caution">
    <text evidence="2">The sequence shown here is derived from an EMBL/GenBank/DDBJ whole genome shotgun (WGS) entry which is preliminary data.</text>
</comment>
<name>A0AAJ2NNJ9_ALKPS</name>
<reference evidence="2" key="1">
    <citation type="submission" date="2023-10" db="EMBL/GenBank/DDBJ databases">
        <title>Screening of Alkalihalophilus pseudofirmusBZ-TG-HK211 and Its Alleviation of Salt Stress on Rapeseed Growth.</title>
        <authorList>
            <person name="Zhao B."/>
            <person name="Guo T."/>
        </authorList>
    </citation>
    <scope>NUCLEOTIDE SEQUENCE</scope>
    <source>
        <strain evidence="2">BZ-TG-HK211</strain>
    </source>
</reference>